<evidence type="ECO:0000313" key="1">
    <source>
        <dbReference type="EMBL" id="OAB42111.1"/>
    </source>
</evidence>
<dbReference type="Proteomes" id="UP000076967">
    <property type="component" value="Unassembled WGS sequence"/>
</dbReference>
<dbReference type="EMBL" id="LVJH01000024">
    <property type="protein sequence ID" value="OAB42111.1"/>
    <property type="molecule type" value="Genomic_DNA"/>
</dbReference>
<protein>
    <submittedName>
        <fullName evidence="1">Uncharacterized protein</fullName>
    </submittedName>
</protein>
<evidence type="ECO:0000313" key="2">
    <source>
        <dbReference type="Proteomes" id="UP000076967"/>
    </source>
</evidence>
<sequence>MVLLKKEHLQLKKKEKISEEFDRGHNVIIDKRELIPEHVNLLKEAIKEAGISDQIIWYPEWERTNDSI</sequence>
<proteinExistence type="predicted"/>
<name>A0A168KJP1_9BACL</name>
<accession>A0A168KJP1</accession>
<comment type="caution">
    <text evidence="1">The sequence shown here is derived from an EMBL/GenBank/DDBJ whole genome shotgun (WGS) entry which is preliminary data.</text>
</comment>
<dbReference type="AlphaFoldDB" id="A0A168KJP1"/>
<keyword evidence="2" id="KW-1185">Reference proteome</keyword>
<gene>
    <name evidence="1" type="ORF">PGLA_13660</name>
</gene>
<reference evidence="1 2" key="1">
    <citation type="submission" date="2016-03" db="EMBL/GenBank/DDBJ databases">
        <title>Draft genome sequence of Paenibacillus glacialis DSM 22343.</title>
        <authorList>
            <person name="Shin S.-K."/>
            <person name="Yi H."/>
        </authorList>
    </citation>
    <scope>NUCLEOTIDE SEQUENCE [LARGE SCALE GENOMIC DNA]</scope>
    <source>
        <strain evidence="1 2">DSM 22343</strain>
    </source>
</reference>
<organism evidence="1 2">
    <name type="scientific">Paenibacillus glacialis</name>
    <dbReference type="NCBI Taxonomy" id="494026"/>
    <lineage>
        <taxon>Bacteria</taxon>
        <taxon>Bacillati</taxon>
        <taxon>Bacillota</taxon>
        <taxon>Bacilli</taxon>
        <taxon>Bacillales</taxon>
        <taxon>Paenibacillaceae</taxon>
        <taxon>Paenibacillus</taxon>
    </lineage>
</organism>